<dbReference type="AlphaFoldDB" id="A0A317MV70"/>
<evidence type="ECO:0000259" key="2">
    <source>
        <dbReference type="PROSITE" id="PS50914"/>
    </source>
</evidence>
<feature type="domain" description="BON" evidence="2">
    <location>
        <begin position="46"/>
        <end position="114"/>
    </location>
</feature>
<comment type="caution">
    <text evidence="3">The sequence shown here is derived from an EMBL/GenBank/DDBJ whole genome shotgun (WGS) entry which is preliminary data.</text>
</comment>
<dbReference type="Pfam" id="PF04972">
    <property type="entry name" value="BON"/>
    <property type="match status" value="2"/>
</dbReference>
<feature type="chain" id="PRO_5016404080" evidence="1">
    <location>
        <begin position="24"/>
        <end position="193"/>
    </location>
</feature>
<dbReference type="PANTHER" id="PTHR34606:SF4">
    <property type="entry name" value="OUTER MEMBRANE LIPOPROTEIN DOLP"/>
    <property type="match status" value="1"/>
</dbReference>
<dbReference type="EMBL" id="QGTJ01000005">
    <property type="protein sequence ID" value="PWV61818.1"/>
    <property type="molecule type" value="Genomic_DNA"/>
</dbReference>
<dbReference type="InterPro" id="IPR051686">
    <property type="entry name" value="Lipoprotein_DolP"/>
</dbReference>
<feature type="domain" description="BON" evidence="2">
    <location>
        <begin position="123"/>
        <end position="193"/>
    </location>
</feature>
<keyword evidence="4" id="KW-1185">Reference proteome</keyword>
<dbReference type="Gene3D" id="3.30.1340.30">
    <property type="match status" value="1"/>
</dbReference>
<dbReference type="OrthoDB" id="9783990at2"/>
<protein>
    <submittedName>
        <fullName evidence="3">Osmotically-inducible protein OsmY</fullName>
    </submittedName>
</protein>
<evidence type="ECO:0000256" key="1">
    <source>
        <dbReference type="SAM" id="SignalP"/>
    </source>
</evidence>
<dbReference type="RefSeq" id="WP_110018603.1">
    <property type="nucleotide sequence ID" value="NZ_QGTJ01000005.1"/>
</dbReference>
<proteinExistence type="predicted"/>
<evidence type="ECO:0000313" key="3">
    <source>
        <dbReference type="EMBL" id="PWV61818.1"/>
    </source>
</evidence>
<dbReference type="PANTHER" id="PTHR34606">
    <property type="entry name" value="BON DOMAIN-CONTAINING PROTEIN"/>
    <property type="match status" value="1"/>
</dbReference>
<feature type="signal peptide" evidence="1">
    <location>
        <begin position="1"/>
        <end position="23"/>
    </location>
</feature>
<dbReference type="InterPro" id="IPR007055">
    <property type="entry name" value="BON_dom"/>
</dbReference>
<gene>
    <name evidence="3" type="ORF">C7443_105251</name>
</gene>
<reference evidence="3 4" key="1">
    <citation type="submission" date="2018-05" db="EMBL/GenBank/DDBJ databases">
        <title>Genomic Encyclopedia of Type Strains, Phase IV (KMG-IV): sequencing the most valuable type-strain genomes for metagenomic binning, comparative biology and taxonomic classification.</title>
        <authorList>
            <person name="Goeker M."/>
        </authorList>
    </citation>
    <scope>NUCLEOTIDE SEQUENCE [LARGE SCALE GENOMIC DNA]</scope>
    <source>
        <strain evidence="3 4">DSM 23606</strain>
    </source>
</reference>
<dbReference type="PROSITE" id="PS51257">
    <property type="entry name" value="PROKAR_LIPOPROTEIN"/>
    <property type="match status" value="1"/>
</dbReference>
<keyword evidence="1" id="KW-0732">Signal</keyword>
<sequence>MKHWTRLSSITALTIALQGCAGALIGGAATAVGVAHDRRTAGTYVEDETIEQKSTHALEMAGLSSRGHINATSYNRAVLLTGEIADRASRNRAETAVRGVEQVKTVYNELAIMPASSFASRSSDTWITTKVKTALFQVDGIRDFDPTRVKVVTERGIVYLMGLLRPREAEAVTATVRHVAGVQKVVRIFEYLE</sequence>
<organism evidence="3 4">
    <name type="scientific">Plasticicumulans acidivorans</name>
    <dbReference type="NCBI Taxonomy" id="886464"/>
    <lineage>
        <taxon>Bacteria</taxon>
        <taxon>Pseudomonadati</taxon>
        <taxon>Pseudomonadota</taxon>
        <taxon>Gammaproteobacteria</taxon>
        <taxon>Candidatus Competibacteraceae</taxon>
        <taxon>Plasticicumulans</taxon>
    </lineage>
</organism>
<accession>A0A317MV70</accession>
<evidence type="ECO:0000313" key="4">
    <source>
        <dbReference type="Proteomes" id="UP000246569"/>
    </source>
</evidence>
<dbReference type="PROSITE" id="PS50914">
    <property type="entry name" value="BON"/>
    <property type="match status" value="2"/>
</dbReference>
<name>A0A317MV70_9GAMM</name>
<dbReference type="Proteomes" id="UP000246569">
    <property type="component" value="Unassembled WGS sequence"/>
</dbReference>